<comment type="caution">
    <text evidence="6">The sequence shown here is derived from an EMBL/GenBank/DDBJ whole genome shotgun (WGS) entry which is preliminary data.</text>
</comment>
<dbReference type="HAMAP" id="MF_01609">
    <property type="entry name" value="Glu_cys_ligase_2"/>
    <property type="match status" value="1"/>
</dbReference>
<organism evidence="6 7">
    <name type="scientific">Rarobacter incanus</name>
    <dbReference type="NCBI Taxonomy" id="153494"/>
    <lineage>
        <taxon>Bacteria</taxon>
        <taxon>Bacillati</taxon>
        <taxon>Actinomycetota</taxon>
        <taxon>Actinomycetes</taxon>
        <taxon>Micrococcales</taxon>
        <taxon>Rarobacteraceae</taxon>
        <taxon>Rarobacter</taxon>
    </lineage>
</organism>
<dbReference type="EC" id="6.3.2.2" evidence="5"/>
<comment type="similarity">
    <text evidence="5">Belongs to the glutamate--cysteine ligase type 2 family. YbdK subfamily.</text>
</comment>
<keyword evidence="7" id="KW-1185">Reference proteome</keyword>
<dbReference type="OrthoDB" id="9769628at2"/>
<evidence type="ECO:0000256" key="2">
    <source>
        <dbReference type="ARBA" id="ARBA00022741"/>
    </source>
</evidence>
<dbReference type="InterPro" id="IPR006336">
    <property type="entry name" value="GCS2"/>
</dbReference>
<reference evidence="6 7" key="1">
    <citation type="submission" date="2019-06" db="EMBL/GenBank/DDBJ databases">
        <title>Sequencing the genomes of 1000 actinobacteria strains.</title>
        <authorList>
            <person name="Klenk H.-P."/>
        </authorList>
    </citation>
    <scope>NUCLEOTIDE SEQUENCE [LARGE SCALE GENOMIC DNA]</scope>
    <source>
        <strain evidence="6 7">DSM 10596</strain>
    </source>
</reference>
<dbReference type="SUPFAM" id="SSF55931">
    <property type="entry name" value="Glutamine synthetase/guanido kinase"/>
    <property type="match status" value="1"/>
</dbReference>
<comment type="function">
    <text evidence="5">ATP-dependent carboxylate-amine ligase which exhibits weak glutamate--cysteine ligase activity.</text>
</comment>
<gene>
    <name evidence="6" type="ORF">FB389_1820</name>
</gene>
<sequence length="378" mass="42505">MSAIPFASSPRSSVGVEWELALVDQDSGDLRQVAPIVLDRISPDGSQHPNVRQELLLNTIEIVSNARQTVGQAGEDLRRNAELVQEILDPMRVEFMSAGTHPFARWDQQKVSDKDRYATLIDRTQWWGRQMLIYGVHVHVGIEDRDKVMPIARGMLPYFAHLQSLAASSPFWGGQDTGYASNRALLFQQLPTAGLGYQLETWSDLENYVADMLHTGVIDHFDEIRWDIRPSPRFGTLEMRICDGISNLGELLAVAALTHCLVEYLSEQLDRGRDLPTLPPWFAQENKWRSARYGMDAIIITNRAGDEELITDSLRSLLRDLEPVADRLGCAAELAGVHRIIEAGASYQRQRVVARESEGRLDAVVLSLVREFRAQTFG</sequence>
<dbReference type="EMBL" id="VFNV01000001">
    <property type="protein sequence ID" value="TQK77105.1"/>
    <property type="molecule type" value="Genomic_DNA"/>
</dbReference>
<comment type="catalytic activity">
    <reaction evidence="4 5">
        <text>L-cysteine + L-glutamate + ATP = gamma-L-glutamyl-L-cysteine + ADP + phosphate + H(+)</text>
        <dbReference type="Rhea" id="RHEA:13285"/>
        <dbReference type="ChEBI" id="CHEBI:15378"/>
        <dbReference type="ChEBI" id="CHEBI:29985"/>
        <dbReference type="ChEBI" id="CHEBI:30616"/>
        <dbReference type="ChEBI" id="CHEBI:35235"/>
        <dbReference type="ChEBI" id="CHEBI:43474"/>
        <dbReference type="ChEBI" id="CHEBI:58173"/>
        <dbReference type="ChEBI" id="CHEBI:456216"/>
        <dbReference type="EC" id="6.3.2.2"/>
    </reaction>
</comment>
<dbReference type="PANTHER" id="PTHR36510:SF1">
    <property type="entry name" value="GLUTAMATE--CYSTEINE LIGASE 2-RELATED"/>
    <property type="match status" value="1"/>
</dbReference>
<dbReference type="GO" id="GO:0005524">
    <property type="term" value="F:ATP binding"/>
    <property type="evidence" value="ECO:0007669"/>
    <property type="project" value="UniProtKB-KW"/>
</dbReference>
<protein>
    <recommendedName>
        <fullName evidence="5">Putative glutamate--cysteine ligase 2</fullName>
        <ecNumber evidence="5">6.3.2.2</ecNumber>
    </recommendedName>
    <alternativeName>
        <fullName evidence="5">Gamma-glutamylcysteine synthetase 2</fullName>
        <shortName evidence="5">GCS 2</shortName>
        <shortName evidence="5">Gamma-GCS 2</shortName>
    </alternativeName>
</protein>
<dbReference type="GO" id="GO:0004357">
    <property type="term" value="F:glutamate-cysteine ligase activity"/>
    <property type="evidence" value="ECO:0007669"/>
    <property type="project" value="UniProtKB-EC"/>
</dbReference>
<dbReference type="AlphaFoldDB" id="A0A542SR74"/>
<dbReference type="Gene3D" id="3.30.590.20">
    <property type="match status" value="1"/>
</dbReference>
<dbReference type="RefSeq" id="WP_142112849.1">
    <property type="nucleotide sequence ID" value="NZ_BAAATB010000006.1"/>
</dbReference>
<dbReference type="NCBIfam" id="NF010044">
    <property type="entry name" value="PRK13517.1-4"/>
    <property type="match status" value="1"/>
</dbReference>
<dbReference type="InterPro" id="IPR050141">
    <property type="entry name" value="GCL_type2/YbdK_subfam"/>
</dbReference>
<dbReference type="InterPro" id="IPR011793">
    <property type="entry name" value="YbdK"/>
</dbReference>
<evidence type="ECO:0000256" key="3">
    <source>
        <dbReference type="ARBA" id="ARBA00022840"/>
    </source>
</evidence>
<dbReference type="Pfam" id="PF04107">
    <property type="entry name" value="GCS2"/>
    <property type="match status" value="1"/>
</dbReference>
<dbReference type="InterPro" id="IPR014746">
    <property type="entry name" value="Gln_synth/guanido_kin_cat_dom"/>
</dbReference>
<evidence type="ECO:0000256" key="5">
    <source>
        <dbReference type="HAMAP-Rule" id="MF_01609"/>
    </source>
</evidence>
<evidence type="ECO:0000313" key="6">
    <source>
        <dbReference type="EMBL" id="TQK77105.1"/>
    </source>
</evidence>
<dbReference type="PANTHER" id="PTHR36510">
    <property type="entry name" value="GLUTAMATE--CYSTEINE LIGASE 2-RELATED"/>
    <property type="match status" value="1"/>
</dbReference>
<dbReference type="GO" id="GO:0042398">
    <property type="term" value="P:modified amino acid biosynthetic process"/>
    <property type="evidence" value="ECO:0007669"/>
    <property type="project" value="InterPro"/>
</dbReference>
<proteinExistence type="inferred from homology"/>
<evidence type="ECO:0000313" key="7">
    <source>
        <dbReference type="Proteomes" id="UP000316181"/>
    </source>
</evidence>
<dbReference type="NCBIfam" id="TIGR02050">
    <property type="entry name" value="gshA_cyan_rel"/>
    <property type="match status" value="1"/>
</dbReference>
<keyword evidence="3 5" id="KW-0067">ATP-binding</keyword>
<dbReference type="NCBIfam" id="NF010043">
    <property type="entry name" value="PRK13517.1-3"/>
    <property type="match status" value="1"/>
</dbReference>
<name>A0A542SR74_9MICO</name>
<dbReference type="NCBIfam" id="NF010042">
    <property type="entry name" value="PRK13517.1-2"/>
    <property type="match status" value="1"/>
</dbReference>
<keyword evidence="2 5" id="KW-0547">Nucleotide-binding</keyword>
<evidence type="ECO:0000256" key="4">
    <source>
        <dbReference type="ARBA" id="ARBA00048819"/>
    </source>
</evidence>
<keyword evidence="1 5" id="KW-0436">Ligase</keyword>
<dbReference type="Proteomes" id="UP000316181">
    <property type="component" value="Unassembled WGS sequence"/>
</dbReference>
<evidence type="ECO:0000256" key="1">
    <source>
        <dbReference type="ARBA" id="ARBA00022598"/>
    </source>
</evidence>
<accession>A0A542SR74</accession>